<dbReference type="EMBL" id="FMZZ01000007">
    <property type="protein sequence ID" value="SDD11986.1"/>
    <property type="molecule type" value="Genomic_DNA"/>
</dbReference>
<evidence type="ECO:0000313" key="2">
    <source>
        <dbReference type="EMBL" id="SDD11986.1"/>
    </source>
</evidence>
<protein>
    <submittedName>
        <fullName evidence="2">Predicted SnoaL-like aldol condensation-catalyzing enzyme</fullName>
    </submittedName>
</protein>
<gene>
    <name evidence="2" type="ORF">SAMN05216174_107232</name>
</gene>
<feature type="domain" description="SnoaL-like" evidence="1">
    <location>
        <begin position="15"/>
        <end position="112"/>
    </location>
</feature>
<keyword evidence="3" id="KW-1185">Reference proteome</keyword>
<organism evidence="2 3">
    <name type="scientific">Actinokineospora iranica</name>
    <dbReference type="NCBI Taxonomy" id="1271860"/>
    <lineage>
        <taxon>Bacteria</taxon>
        <taxon>Bacillati</taxon>
        <taxon>Actinomycetota</taxon>
        <taxon>Actinomycetes</taxon>
        <taxon>Pseudonocardiales</taxon>
        <taxon>Pseudonocardiaceae</taxon>
        <taxon>Actinokineospora</taxon>
    </lineage>
</organism>
<dbReference type="Gene3D" id="3.10.450.50">
    <property type="match status" value="1"/>
</dbReference>
<sequence length="130" mass="14337">MTETSDLLSANKRLVADFCAAFYDAKDFDRAVTFLAEGFHNHHRGAGVGPMRTVDSFREQVADRFPEFSLEIRKAVAEGDFVWTYSLIRLAAGAPSAVSVDIWRIAEGRIVEKWDVGQGIEEGTAAADLL</sequence>
<dbReference type="SUPFAM" id="SSF54427">
    <property type="entry name" value="NTF2-like"/>
    <property type="match status" value="1"/>
</dbReference>
<dbReference type="STRING" id="1271860.SAMN05216174_107232"/>
<accession>A0A1G6S720</accession>
<evidence type="ECO:0000313" key="3">
    <source>
        <dbReference type="Proteomes" id="UP000199501"/>
    </source>
</evidence>
<dbReference type="Proteomes" id="UP000199501">
    <property type="component" value="Unassembled WGS sequence"/>
</dbReference>
<name>A0A1G6S720_9PSEU</name>
<dbReference type="Pfam" id="PF12680">
    <property type="entry name" value="SnoaL_2"/>
    <property type="match status" value="1"/>
</dbReference>
<dbReference type="InterPro" id="IPR032710">
    <property type="entry name" value="NTF2-like_dom_sf"/>
</dbReference>
<proteinExistence type="predicted"/>
<dbReference type="RefSeq" id="WP_175482875.1">
    <property type="nucleotide sequence ID" value="NZ_FMZZ01000007.1"/>
</dbReference>
<reference evidence="3" key="1">
    <citation type="submission" date="2016-10" db="EMBL/GenBank/DDBJ databases">
        <authorList>
            <person name="Varghese N."/>
            <person name="Submissions S."/>
        </authorList>
    </citation>
    <scope>NUCLEOTIDE SEQUENCE [LARGE SCALE GENOMIC DNA]</scope>
    <source>
        <strain evidence="3">IBRC-M 10403</strain>
    </source>
</reference>
<dbReference type="InterPro" id="IPR037401">
    <property type="entry name" value="SnoaL-like"/>
</dbReference>
<evidence type="ECO:0000259" key="1">
    <source>
        <dbReference type="Pfam" id="PF12680"/>
    </source>
</evidence>
<dbReference type="AlphaFoldDB" id="A0A1G6S720"/>